<feature type="domain" description="LTD" evidence="3">
    <location>
        <begin position="279"/>
        <end position="398"/>
    </location>
</feature>
<reference evidence="4 5" key="1">
    <citation type="submission" date="2017-01" db="EMBL/GenBank/DDBJ databases">
        <authorList>
            <person name="Varghese N."/>
            <person name="Submissions S."/>
        </authorList>
    </citation>
    <scope>NUCLEOTIDE SEQUENCE [LARGE SCALE GENOMIC DNA]</scope>
    <source>
        <strain evidence="4 5">DSM 2061</strain>
    </source>
</reference>
<gene>
    <name evidence="4" type="ORF">SAMN05421766_101535</name>
</gene>
<comment type="caution">
    <text evidence="4">The sequence shown here is derived from an EMBL/GenBank/DDBJ whole genome shotgun (WGS) entry which is preliminary data.</text>
</comment>
<dbReference type="EMBL" id="FTOB01000001">
    <property type="protein sequence ID" value="SIS40058.1"/>
    <property type="molecule type" value="Genomic_DNA"/>
</dbReference>
<sequence>MRNTFCSKGSFLKFSVLMVVWLAACVKNRSFDMPPVDCVSDVRANATYSEVKNLYKGETIQIQDDLVIEGFVVSSDAAGNFFSVLYFQDSPSNPTQGFQIEIDLRDSHLFYPVGSKIGIKLKGLYLGKGKDVFKLGGSFMSFGDISVGRLPAAVVNEHIFRFCNEDAVIEPTQIAISDIEKEQTNTLVTLNDVEFVENVLGLNFAEEGEETERLLTDCADNEIVVLNSGFSDFQSETLPDGKGRLTGVLLRENNSYMMRIRNLGDIDFDQERCAELIDEFTSEHILISELADPDNNTSARFVELHNASDGALSLNGWTLERYTNANTEVGSKIDLSPLTIEAGGYVVISPNEVEFESVYGFPPDLAVGTNSPADSNGDDNLRLIDPFGTVIDVFGVVGEDGSGTDHEFEDGRAVRKPEISKGNTTYDFNEWHIFNDSGDAGTTRQPQKAPDDFTPKNKG</sequence>
<dbReference type="Pfam" id="PF00932">
    <property type="entry name" value="LTD"/>
    <property type="match status" value="1"/>
</dbReference>
<dbReference type="InterPro" id="IPR043744">
    <property type="entry name" value="DUF5689"/>
</dbReference>
<evidence type="ECO:0000256" key="1">
    <source>
        <dbReference type="SAM" id="MobiDB-lite"/>
    </source>
</evidence>
<organism evidence="4 5">
    <name type="scientific">Zobellia uliginosa</name>
    <dbReference type="NCBI Taxonomy" id="143224"/>
    <lineage>
        <taxon>Bacteria</taxon>
        <taxon>Pseudomonadati</taxon>
        <taxon>Bacteroidota</taxon>
        <taxon>Flavobacteriia</taxon>
        <taxon>Flavobacteriales</taxon>
        <taxon>Flavobacteriaceae</taxon>
        <taxon>Zobellia</taxon>
    </lineage>
</organism>
<accession>A0ABY1KMD5</accession>
<dbReference type="Pfam" id="PF18942">
    <property type="entry name" value="DUF5689"/>
    <property type="match status" value="1"/>
</dbReference>
<feature type="chain" id="PRO_5046563918" evidence="2">
    <location>
        <begin position="24"/>
        <end position="459"/>
    </location>
</feature>
<evidence type="ECO:0000313" key="5">
    <source>
        <dbReference type="Proteomes" id="UP000185728"/>
    </source>
</evidence>
<feature type="compositionally biased region" description="Basic and acidic residues" evidence="1">
    <location>
        <begin position="449"/>
        <end position="459"/>
    </location>
</feature>
<evidence type="ECO:0000256" key="2">
    <source>
        <dbReference type="SAM" id="SignalP"/>
    </source>
</evidence>
<dbReference type="SUPFAM" id="SSF74853">
    <property type="entry name" value="Lamin A/C globular tail domain"/>
    <property type="match status" value="1"/>
</dbReference>
<dbReference type="Proteomes" id="UP000185728">
    <property type="component" value="Unassembled WGS sequence"/>
</dbReference>
<dbReference type="PROSITE" id="PS51841">
    <property type="entry name" value="LTD"/>
    <property type="match status" value="1"/>
</dbReference>
<dbReference type="InterPro" id="IPR001322">
    <property type="entry name" value="Lamin_tail_dom"/>
</dbReference>
<feature type="region of interest" description="Disordered" evidence="1">
    <location>
        <begin position="435"/>
        <end position="459"/>
    </location>
</feature>
<evidence type="ECO:0000259" key="3">
    <source>
        <dbReference type="PROSITE" id="PS51841"/>
    </source>
</evidence>
<dbReference type="InterPro" id="IPR036415">
    <property type="entry name" value="Lamin_tail_dom_sf"/>
</dbReference>
<proteinExistence type="predicted"/>
<evidence type="ECO:0000313" key="4">
    <source>
        <dbReference type="EMBL" id="SIS40058.1"/>
    </source>
</evidence>
<dbReference type="PROSITE" id="PS51257">
    <property type="entry name" value="PROKAR_LIPOPROTEIN"/>
    <property type="match status" value="1"/>
</dbReference>
<dbReference type="Gene3D" id="2.60.40.1260">
    <property type="entry name" value="Lamin Tail domain"/>
    <property type="match status" value="1"/>
</dbReference>
<keyword evidence="5" id="KW-1185">Reference proteome</keyword>
<keyword evidence="2" id="KW-0732">Signal</keyword>
<feature type="signal peptide" evidence="2">
    <location>
        <begin position="1"/>
        <end position="23"/>
    </location>
</feature>
<protein>
    <submittedName>
        <fullName evidence="4">Lamin Tail Domain</fullName>
    </submittedName>
</protein>
<name>A0ABY1KMD5_9FLAO</name>
<dbReference type="RefSeq" id="WP_076453384.1">
    <property type="nucleotide sequence ID" value="NZ_FTOB01000001.1"/>
</dbReference>